<organism evidence="1 2">
    <name type="scientific">Dictyostelium discoideum</name>
    <name type="common">Social amoeba</name>
    <dbReference type="NCBI Taxonomy" id="44689"/>
    <lineage>
        <taxon>Eukaryota</taxon>
        <taxon>Amoebozoa</taxon>
        <taxon>Evosea</taxon>
        <taxon>Eumycetozoa</taxon>
        <taxon>Dictyostelia</taxon>
        <taxon>Dictyosteliales</taxon>
        <taxon>Dictyosteliaceae</taxon>
        <taxon>Dictyostelium</taxon>
    </lineage>
</organism>
<protein>
    <submittedName>
        <fullName evidence="1">Uncharacterized protein</fullName>
    </submittedName>
</protein>
<gene>
    <name evidence="1" type="ORF">DDB_G0270142</name>
</gene>
<dbReference type="GeneID" id="8617543"/>
<dbReference type="VEuPathDB" id="AmoebaDB:DDB_G0270142"/>
<reference evidence="1 2" key="1">
    <citation type="journal article" date="2005" name="Nature">
        <title>The genome of the social amoeba Dictyostelium discoideum.</title>
        <authorList>
            <consortium name="The Dictyostelium discoideum Sequencing Consortium"/>
            <person name="Eichinger L."/>
            <person name="Pachebat J.A."/>
            <person name="Glockner G."/>
            <person name="Rajandream M.A."/>
            <person name="Sucgang R."/>
            <person name="Berriman M."/>
            <person name="Song J."/>
            <person name="Olsen R."/>
            <person name="Szafranski K."/>
            <person name="Xu Q."/>
            <person name="Tunggal B."/>
            <person name="Kummerfeld S."/>
            <person name="Madera M."/>
            <person name="Konfortov B.A."/>
            <person name="Rivero F."/>
            <person name="Bankier A.T."/>
            <person name="Lehmann R."/>
            <person name="Hamlin N."/>
            <person name="Davies R."/>
            <person name="Gaudet P."/>
            <person name="Fey P."/>
            <person name="Pilcher K."/>
            <person name="Chen G."/>
            <person name="Saunders D."/>
            <person name="Sodergren E."/>
            <person name="Davis P."/>
            <person name="Kerhornou A."/>
            <person name="Nie X."/>
            <person name="Hall N."/>
            <person name="Anjard C."/>
            <person name="Hemphill L."/>
            <person name="Bason N."/>
            <person name="Farbrother P."/>
            <person name="Desany B."/>
            <person name="Just E."/>
            <person name="Morio T."/>
            <person name="Rost R."/>
            <person name="Churcher C."/>
            <person name="Cooper J."/>
            <person name="Haydock S."/>
            <person name="van Driessche N."/>
            <person name="Cronin A."/>
            <person name="Goodhead I."/>
            <person name="Muzny D."/>
            <person name="Mourier T."/>
            <person name="Pain A."/>
            <person name="Lu M."/>
            <person name="Harper D."/>
            <person name="Lindsay R."/>
            <person name="Hauser H."/>
            <person name="James K."/>
            <person name="Quiles M."/>
            <person name="Madan Babu M."/>
            <person name="Saito T."/>
            <person name="Buchrieser C."/>
            <person name="Wardroper A."/>
            <person name="Felder M."/>
            <person name="Thangavelu M."/>
            <person name="Johnson D."/>
            <person name="Knights A."/>
            <person name="Loulseged H."/>
            <person name="Mungall K."/>
            <person name="Oliver K."/>
            <person name="Price C."/>
            <person name="Quail M.A."/>
            <person name="Urushihara H."/>
            <person name="Hernandez J."/>
            <person name="Rabbinowitsch E."/>
            <person name="Steffen D."/>
            <person name="Sanders M."/>
            <person name="Ma J."/>
            <person name="Kohara Y."/>
            <person name="Sharp S."/>
            <person name="Simmonds M."/>
            <person name="Spiegler S."/>
            <person name="Tivey A."/>
            <person name="Sugano S."/>
            <person name="White B."/>
            <person name="Walker D."/>
            <person name="Woodward J."/>
            <person name="Winckler T."/>
            <person name="Tanaka Y."/>
            <person name="Shaulsky G."/>
            <person name="Schleicher M."/>
            <person name="Weinstock G."/>
            <person name="Rosenthal A."/>
            <person name="Cox E.C."/>
            <person name="Chisholm R.L."/>
            <person name="Gibbs R."/>
            <person name="Loomis W.F."/>
            <person name="Platzer M."/>
            <person name="Kay R.R."/>
            <person name="Williams J."/>
            <person name="Dear P.H."/>
            <person name="Noegel A.A."/>
            <person name="Barrell B."/>
            <person name="Kuspa A."/>
        </authorList>
    </citation>
    <scope>NUCLEOTIDE SEQUENCE [LARGE SCALE GENOMIC DNA]</scope>
    <source>
        <strain evidence="1 2">AX4</strain>
    </source>
</reference>
<dbReference type="EMBL" id="AAFI02000005">
    <property type="protein sequence ID" value="EAL72421.1"/>
    <property type="molecule type" value="Genomic_DNA"/>
</dbReference>
<evidence type="ECO:0000313" key="2">
    <source>
        <dbReference type="Proteomes" id="UP000002195"/>
    </source>
</evidence>
<accession>Q55CA8</accession>
<proteinExistence type="predicted"/>
<evidence type="ECO:0000313" key="1">
    <source>
        <dbReference type="EMBL" id="EAL72421.1"/>
    </source>
</evidence>
<dbReference type="HOGENOM" id="CLU_3000408_0_0_1"/>
<keyword evidence="2" id="KW-1185">Reference proteome</keyword>
<dbReference type="RefSeq" id="XP_646573.1">
    <property type="nucleotide sequence ID" value="XM_641481.1"/>
</dbReference>
<dbReference type="PaxDb" id="44689-DDB0190835"/>
<dbReference type="Proteomes" id="UP000002195">
    <property type="component" value="Unassembled WGS sequence"/>
</dbReference>
<comment type="caution">
    <text evidence="1">The sequence shown here is derived from an EMBL/GenBank/DDBJ whole genome shotgun (WGS) entry which is preliminary data.</text>
</comment>
<sequence length="57" mass="6544">MIILQNQIIQNRPTPTPLKTLTDPMRGLTNQNDVTLEWFDQATSIINFAICIKYTAH</sequence>
<name>Q55CA8_DICDI</name>
<dbReference type="InParanoid" id="Q55CA8"/>
<dbReference type="GlyGen" id="Q55CA8">
    <property type="glycosylation" value="1 site"/>
</dbReference>
<dbReference type="KEGG" id="ddi:DDB_G0270142"/>
<dbReference type="AlphaFoldDB" id="Q55CA8"/>